<proteinExistence type="predicted"/>
<dbReference type="RefSeq" id="WP_169201259.1">
    <property type="nucleotide sequence ID" value="NZ_CP059467.1"/>
</dbReference>
<evidence type="ECO:0000259" key="2">
    <source>
        <dbReference type="Pfam" id="PF13304"/>
    </source>
</evidence>
<dbReference type="InterPro" id="IPR051396">
    <property type="entry name" value="Bact_Antivir_Def_Nuclease"/>
</dbReference>
<sequence>MLDRIHLYNFKAARSLDLPLAPLTMLAGLNGSGKSTVLQSLAAIRQSYQVGQGHGMQLGGPLVALGQGMDVLSEGAKDETITVAVLEGDTEYCWVCEALPEANQLKFIESPSPPHGFAVNPHFQYLQADRIVPRTLYPQADQQARQDGLLGSHGEFTADFLASNRDQSVSEKRRCTKECGALDDAMWAKIAPTPQLLDQVAGWLQQISPGARLRAELLKGTDEVILQFQYVGQARGLEPRFYRPTHVGFGLTYSLPILVACLAAPAGSLLLIENPEAHLHPQGQVKMGELLGLCASDGVQILVETHSDHVLNGIRLAVKKGALKADDVRLCYFTRDVSSGDCYVELPSVLPDGQLTNWPDGFFDQWEKSLDALLD</sequence>
<comment type="caution">
    <text evidence="3">The sequence shown here is derived from an EMBL/GenBank/DDBJ whole genome shotgun (WGS) entry which is preliminary data.</text>
</comment>
<dbReference type="InterPro" id="IPR027417">
    <property type="entry name" value="P-loop_NTPase"/>
</dbReference>
<dbReference type="Proteomes" id="UP000633943">
    <property type="component" value="Unassembled WGS sequence"/>
</dbReference>
<reference evidence="3 4" key="1">
    <citation type="submission" date="2019-12" db="EMBL/GenBank/DDBJ databases">
        <title>Comparative genomics gives insights into the taxonomy of the Azoarcus-Aromatoleum group and reveals separate origins of nif in the plant-associated Azoarcus and non-plant-associated Aromatoleum sub-groups.</title>
        <authorList>
            <person name="Lafos M."/>
            <person name="Maluk M."/>
            <person name="Batista M."/>
            <person name="Junghare M."/>
            <person name="Carmona M."/>
            <person name="Faoro H."/>
            <person name="Cruz L.M."/>
            <person name="Battistoni F."/>
            <person name="De Souza E."/>
            <person name="Pedrosa F."/>
            <person name="Chen W.-M."/>
            <person name="Poole P.S."/>
            <person name="Dixon R.A."/>
            <person name="James E.K."/>
        </authorList>
    </citation>
    <scope>NUCLEOTIDE SEQUENCE [LARGE SCALE GENOMIC DNA]</scope>
    <source>
        <strain evidence="3 4">PbN1</strain>
    </source>
</reference>
<dbReference type="PIRSF" id="PIRSF034888">
    <property type="entry name" value="P-loop_UCP034888"/>
    <property type="match status" value="1"/>
</dbReference>
<name>A0ABX1NR63_9RHOO</name>
<evidence type="ECO:0000313" key="4">
    <source>
        <dbReference type="Proteomes" id="UP000633943"/>
    </source>
</evidence>
<dbReference type="InterPro" id="IPR014592">
    <property type="entry name" value="P-loop_UCP034888"/>
</dbReference>
<organism evidence="3 4">
    <name type="scientific">Aromatoleum bremense</name>
    <dbReference type="NCBI Taxonomy" id="76115"/>
    <lineage>
        <taxon>Bacteria</taxon>
        <taxon>Pseudomonadati</taxon>
        <taxon>Pseudomonadota</taxon>
        <taxon>Betaproteobacteria</taxon>
        <taxon>Rhodocyclales</taxon>
        <taxon>Rhodocyclaceae</taxon>
        <taxon>Aromatoleum</taxon>
    </lineage>
</organism>
<dbReference type="SUPFAM" id="SSF52540">
    <property type="entry name" value="P-loop containing nucleoside triphosphate hydrolases"/>
    <property type="match status" value="1"/>
</dbReference>
<dbReference type="EMBL" id="WTVP01000004">
    <property type="protein sequence ID" value="NMG14475.1"/>
    <property type="molecule type" value="Genomic_DNA"/>
</dbReference>
<evidence type="ECO:0000259" key="1">
    <source>
        <dbReference type="Pfam" id="PF12476"/>
    </source>
</evidence>
<dbReference type="Pfam" id="PF12476">
    <property type="entry name" value="DUF3696"/>
    <property type="match status" value="1"/>
</dbReference>
<dbReference type="InterPro" id="IPR022532">
    <property type="entry name" value="DUF3696"/>
</dbReference>
<dbReference type="InterPro" id="IPR003959">
    <property type="entry name" value="ATPase_AAA_core"/>
</dbReference>
<dbReference type="PANTHER" id="PTHR43581:SF2">
    <property type="entry name" value="EXCINUCLEASE ATPASE SUBUNIT"/>
    <property type="match status" value="1"/>
</dbReference>
<dbReference type="PANTHER" id="PTHR43581">
    <property type="entry name" value="ATP/GTP PHOSPHATASE"/>
    <property type="match status" value="1"/>
</dbReference>
<feature type="domain" description="ATPase AAA-type core" evidence="2">
    <location>
        <begin position="244"/>
        <end position="312"/>
    </location>
</feature>
<evidence type="ECO:0000313" key="3">
    <source>
        <dbReference type="EMBL" id="NMG14475.1"/>
    </source>
</evidence>
<dbReference type="Gene3D" id="3.40.50.300">
    <property type="entry name" value="P-loop containing nucleotide triphosphate hydrolases"/>
    <property type="match status" value="1"/>
</dbReference>
<gene>
    <name evidence="3" type="ORF">GPA24_02765</name>
</gene>
<protein>
    <submittedName>
        <fullName evidence="3">DUF3696 domain-containing protein</fullName>
    </submittedName>
</protein>
<accession>A0ABX1NR63</accession>
<feature type="domain" description="DUF3696" evidence="1">
    <location>
        <begin position="323"/>
        <end position="373"/>
    </location>
</feature>
<keyword evidence="4" id="KW-1185">Reference proteome</keyword>
<dbReference type="Pfam" id="PF13304">
    <property type="entry name" value="AAA_21"/>
    <property type="match status" value="1"/>
</dbReference>